<reference evidence="1 2" key="1">
    <citation type="submission" date="2015-01" db="EMBL/GenBank/DDBJ databases">
        <title>Evolution of Trichinella species and genotypes.</title>
        <authorList>
            <person name="Korhonen P.K."/>
            <person name="Edoardo P."/>
            <person name="Giuseppe L.R."/>
            <person name="Gasser R.B."/>
        </authorList>
    </citation>
    <scope>NUCLEOTIDE SEQUENCE [LARGE SCALE GENOMIC DNA]</scope>
    <source>
        <strain evidence="1">ISS1029</strain>
    </source>
</reference>
<dbReference type="AlphaFoldDB" id="A0A0V1F4X7"/>
<dbReference type="EMBL" id="JYDP01006914">
    <property type="protein sequence ID" value="KRY80275.1"/>
    <property type="molecule type" value="Genomic_DNA"/>
</dbReference>
<keyword evidence="2" id="KW-1185">Reference proteome</keyword>
<name>A0A0V1F4X7_9BILA</name>
<gene>
    <name evidence="1" type="ORF">T11_8477</name>
</gene>
<dbReference type="Proteomes" id="UP000055024">
    <property type="component" value="Unassembled WGS sequence"/>
</dbReference>
<evidence type="ECO:0000313" key="1">
    <source>
        <dbReference type="EMBL" id="KRY80275.1"/>
    </source>
</evidence>
<organism evidence="1 2">
    <name type="scientific">Trichinella zimbabwensis</name>
    <dbReference type="NCBI Taxonomy" id="268475"/>
    <lineage>
        <taxon>Eukaryota</taxon>
        <taxon>Metazoa</taxon>
        <taxon>Ecdysozoa</taxon>
        <taxon>Nematoda</taxon>
        <taxon>Enoplea</taxon>
        <taxon>Dorylaimia</taxon>
        <taxon>Trichinellida</taxon>
        <taxon>Trichinellidae</taxon>
        <taxon>Trichinella</taxon>
    </lineage>
</organism>
<sequence length="36" mass="3868">MEEGTHKEAKPSVGCGVGENLFPFCRLSFCPIDGVL</sequence>
<accession>A0A0V1F4X7</accession>
<protein>
    <submittedName>
        <fullName evidence="1">Uncharacterized protein</fullName>
    </submittedName>
</protein>
<comment type="caution">
    <text evidence="1">The sequence shown here is derived from an EMBL/GenBank/DDBJ whole genome shotgun (WGS) entry which is preliminary data.</text>
</comment>
<proteinExistence type="predicted"/>
<evidence type="ECO:0000313" key="2">
    <source>
        <dbReference type="Proteomes" id="UP000055024"/>
    </source>
</evidence>